<feature type="domain" description="DUF3669" evidence="1">
    <location>
        <begin position="249"/>
        <end position="295"/>
    </location>
</feature>
<keyword evidence="3" id="KW-1185">Reference proteome</keyword>
<evidence type="ECO:0000313" key="2">
    <source>
        <dbReference type="EMBL" id="SJL14608.1"/>
    </source>
</evidence>
<dbReference type="PANTHER" id="PTHR40780:SF2">
    <property type="entry name" value="DUF3669 DOMAIN-CONTAINING PROTEIN"/>
    <property type="match status" value="1"/>
</dbReference>
<dbReference type="PANTHER" id="PTHR40780">
    <property type="entry name" value="DUF3669 DOMAIN-CONTAINING PROTEIN"/>
    <property type="match status" value="1"/>
</dbReference>
<accession>A0A284S0R7</accession>
<name>A0A284S0R7_ARMOS</name>
<reference evidence="3" key="1">
    <citation type="journal article" date="2017" name="Nat. Ecol. Evol.">
        <title>Genome expansion and lineage-specific genetic innovations in the forest pathogenic fungi Armillaria.</title>
        <authorList>
            <person name="Sipos G."/>
            <person name="Prasanna A.N."/>
            <person name="Walter M.C."/>
            <person name="O'Connor E."/>
            <person name="Balint B."/>
            <person name="Krizsan K."/>
            <person name="Kiss B."/>
            <person name="Hess J."/>
            <person name="Varga T."/>
            <person name="Slot J."/>
            <person name="Riley R."/>
            <person name="Boka B."/>
            <person name="Rigling D."/>
            <person name="Barry K."/>
            <person name="Lee J."/>
            <person name="Mihaltcheva S."/>
            <person name="LaButti K."/>
            <person name="Lipzen A."/>
            <person name="Waldron R."/>
            <person name="Moloney N.M."/>
            <person name="Sperisen C."/>
            <person name="Kredics L."/>
            <person name="Vagvoelgyi C."/>
            <person name="Patrignani A."/>
            <person name="Fitzpatrick D."/>
            <person name="Nagy I."/>
            <person name="Doyle S."/>
            <person name="Anderson J.B."/>
            <person name="Grigoriev I.V."/>
            <person name="Gueldener U."/>
            <person name="Muensterkoetter M."/>
            <person name="Nagy L.G."/>
        </authorList>
    </citation>
    <scope>NUCLEOTIDE SEQUENCE [LARGE SCALE GENOMIC DNA]</scope>
    <source>
        <strain evidence="3">C18/9</strain>
    </source>
</reference>
<evidence type="ECO:0000313" key="3">
    <source>
        <dbReference type="Proteomes" id="UP000219338"/>
    </source>
</evidence>
<evidence type="ECO:0000259" key="1">
    <source>
        <dbReference type="Pfam" id="PF12417"/>
    </source>
</evidence>
<dbReference type="Pfam" id="PF12417">
    <property type="entry name" value="DUF3669"/>
    <property type="match status" value="1"/>
</dbReference>
<protein>
    <recommendedName>
        <fullName evidence="1">DUF3669 domain-containing protein</fullName>
    </recommendedName>
</protein>
<dbReference type="AlphaFoldDB" id="A0A284S0R7"/>
<proteinExistence type="predicted"/>
<gene>
    <name evidence="2" type="ORF">ARMOST_18071</name>
</gene>
<organism evidence="2 3">
    <name type="scientific">Armillaria ostoyae</name>
    <name type="common">Armillaria root rot fungus</name>
    <dbReference type="NCBI Taxonomy" id="47428"/>
    <lineage>
        <taxon>Eukaryota</taxon>
        <taxon>Fungi</taxon>
        <taxon>Dikarya</taxon>
        <taxon>Basidiomycota</taxon>
        <taxon>Agaricomycotina</taxon>
        <taxon>Agaricomycetes</taxon>
        <taxon>Agaricomycetidae</taxon>
        <taxon>Agaricales</taxon>
        <taxon>Marasmiineae</taxon>
        <taxon>Physalacriaceae</taxon>
        <taxon>Armillaria</taxon>
    </lineage>
</organism>
<dbReference type="OrthoDB" id="2993351at2759"/>
<dbReference type="OMA" id="PVYAMDR"/>
<dbReference type="InterPro" id="IPR022137">
    <property type="entry name" value="Znf_prot_DUF3669"/>
</dbReference>
<dbReference type="Proteomes" id="UP000219338">
    <property type="component" value="Unassembled WGS sequence"/>
</dbReference>
<dbReference type="STRING" id="47428.A0A284S0R7"/>
<dbReference type="EMBL" id="FUEG01000024">
    <property type="protein sequence ID" value="SJL14608.1"/>
    <property type="molecule type" value="Genomic_DNA"/>
</dbReference>
<sequence length="323" mass="35663">MPETPPAAEGLSEILSEPLCQPLSSLTAMDSSPLLIGSGSFGSVYVVLASLVAFKEVQLDSNAAQLQAEFEALEQIYKTCGPDMFFSLPRPLAYKDAQEFRALAYHSPRTGGLRPLVASASFAAFKRPVYAMDRVQALSTEVAARIRLQFYPAGAPAKGPFLFRLYFGKDYTESRPSRFINTSHFFLDVTRYRQLASSKEGIADELPGAEIVAEAMGHMLGRIHICGGYDGRDIEFVLGGNGFSGFTFYVIDFNQMRKWNTVDELVDAHIANDPYFPVARRGEQVYEAFRSGYRAAYTSRLDIADEFLSQLEALQDAVGQVPP</sequence>